<feature type="transmembrane region" description="Helical" evidence="2">
    <location>
        <begin position="7"/>
        <end position="29"/>
    </location>
</feature>
<organism evidence="3 4">
    <name type="scientific">Candidatus Magasanikbacteria bacterium GW2011_GWA2_42_32</name>
    <dbReference type="NCBI Taxonomy" id="1619039"/>
    <lineage>
        <taxon>Bacteria</taxon>
        <taxon>Candidatus Magasanikiibacteriota</taxon>
    </lineage>
</organism>
<keyword evidence="2" id="KW-0812">Transmembrane</keyword>
<gene>
    <name evidence="3" type="ORF">UV20_C0001G0102</name>
</gene>
<dbReference type="PROSITE" id="PS50005">
    <property type="entry name" value="TPR"/>
    <property type="match status" value="2"/>
</dbReference>
<dbReference type="Pfam" id="PF13432">
    <property type="entry name" value="TPR_16"/>
    <property type="match status" value="1"/>
</dbReference>
<dbReference type="InterPro" id="IPR011990">
    <property type="entry name" value="TPR-like_helical_dom_sf"/>
</dbReference>
<dbReference type="Gene3D" id="1.25.40.10">
    <property type="entry name" value="Tetratricopeptide repeat domain"/>
    <property type="match status" value="3"/>
</dbReference>
<dbReference type="PANTHER" id="PTHR37422">
    <property type="entry name" value="TEICHURONIC ACID BIOSYNTHESIS PROTEIN TUAE"/>
    <property type="match status" value="1"/>
</dbReference>
<sequence length="774" mass="88567">MNSKVFFILNWLIKSIIYLLVFLVPLFFLPVTIEKLELNKYFLFYFLTLLAFLCFLGTVALKKGFEIKRTPLDIPLLLLWVILLVSSIASQDRYLSFFGDFGSLKISFIGFSLMLIFYFLVVQNFSQPRQILRLFYVFLASGFLAALFFLSGQWTFFSWQKNNFLPVNLISSSNVIFGFFVSLIFVLSLGFLAIKKKARLANYFIFFVFLISLIVLFILGFKFVWVIAAIGLLLIGVFFLSHLGSYHPLWTSLILFFLVAALLFSFFGEPGFLSKKMPLEVSLSPLISWEISWNVLRDNAKNFILGSGPGTFVYDFSKYRPETMNYNVMWNARFNQPYSSVFEFLATGGWLTFLMFLSVIFLILGFFISLWLKYILRSKNQRHLSEENFDGRENYEIPPLFFWLVACAWLMILVSLFFINFGMVHWLAFWLFLALAINASVYLSRSPWSTLFVSLKTTPQYALVTSFVFILLFAILIILGVYLGRFYTGEVVFGQGLSQDYEKRITYFSRAISYNQARSSFYLGLADSFLGRALELANQNGDKAVVSEYVASAVNAAKQGVNFSPNNVAAWEHLAAIYDSARPVAPEANAWVISSLEKALELENNNPAFYLSLGNAKLLDKRFSEAKEDFEKALKLKPDFLLVYIRLAFLYESQDNLNSSIATLEKGLSYGVNNPEYLFQLGRYYFNRNGKGDYANAELALRKALSLNPNYSDALFALAYLYEKTGNKSVALELYKQVYELNPGNKDLVQKINSLNYVPAPPEEVAPQNTPKKK</sequence>
<dbReference type="PANTHER" id="PTHR37422:SF13">
    <property type="entry name" value="LIPOPOLYSACCHARIDE BIOSYNTHESIS PROTEIN PA4999-RELATED"/>
    <property type="match status" value="1"/>
</dbReference>
<feature type="transmembrane region" description="Helical" evidence="2">
    <location>
        <begin position="250"/>
        <end position="268"/>
    </location>
</feature>
<feature type="transmembrane region" description="Helical" evidence="2">
    <location>
        <begin position="225"/>
        <end position="243"/>
    </location>
</feature>
<proteinExistence type="predicted"/>
<dbReference type="EMBL" id="LCDO01000001">
    <property type="protein sequence ID" value="KKS57462.1"/>
    <property type="molecule type" value="Genomic_DNA"/>
</dbReference>
<feature type="transmembrane region" description="Helical" evidence="2">
    <location>
        <begin position="201"/>
        <end position="219"/>
    </location>
</feature>
<dbReference type="SUPFAM" id="SSF48452">
    <property type="entry name" value="TPR-like"/>
    <property type="match status" value="1"/>
</dbReference>
<feature type="transmembrane region" description="Helical" evidence="2">
    <location>
        <begin position="350"/>
        <end position="372"/>
    </location>
</feature>
<dbReference type="InterPro" id="IPR051533">
    <property type="entry name" value="WaaL-like"/>
</dbReference>
<dbReference type="SUPFAM" id="SSF48439">
    <property type="entry name" value="Protein prenylyltransferase"/>
    <property type="match status" value="1"/>
</dbReference>
<feature type="transmembrane region" description="Helical" evidence="2">
    <location>
        <begin position="400"/>
        <end position="419"/>
    </location>
</feature>
<keyword evidence="2" id="KW-1133">Transmembrane helix</keyword>
<protein>
    <submittedName>
        <fullName evidence="3">Tetratricopeptide</fullName>
    </submittedName>
</protein>
<feature type="transmembrane region" description="Helical" evidence="2">
    <location>
        <begin position="463"/>
        <end position="483"/>
    </location>
</feature>
<feature type="transmembrane region" description="Helical" evidence="2">
    <location>
        <begin position="176"/>
        <end position="194"/>
    </location>
</feature>
<evidence type="ECO:0000256" key="2">
    <source>
        <dbReference type="SAM" id="Phobius"/>
    </source>
</evidence>
<evidence type="ECO:0000313" key="4">
    <source>
        <dbReference type="Proteomes" id="UP000034837"/>
    </source>
</evidence>
<evidence type="ECO:0000256" key="1">
    <source>
        <dbReference type="PROSITE-ProRule" id="PRU00339"/>
    </source>
</evidence>
<keyword evidence="2" id="KW-0472">Membrane</keyword>
<feature type="transmembrane region" description="Helical" evidence="2">
    <location>
        <begin position="41"/>
        <end position="60"/>
    </location>
</feature>
<feature type="transmembrane region" description="Helical" evidence="2">
    <location>
        <begin position="134"/>
        <end position="156"/>
    </location>
</feature>
<keyword evidence="1" id="KW-0802">TPR repeat</keyword>
<evidence type="ECO:0000313" key="3">
    <source>
        <dbReference type="EMBL" id="KKS57462.1"/>
    </source>
</evidence>
<name>A0A0G1A8U1_9BACT</name>
<feature type="transmembrane region" description="Helical" evidence="2">
    <location>
        <begin position="425"/>
        <end position="443"/>
    </location>
</feature>
<dbReference type="Proteomes" id="UP000034837">
    <property type="component" value="Unassembled WGS sequence"/>
</dbReference>
<feature type="repeat" description="TPR" evidence="1">
    <location>
        <begin position="712"/>
        <end position="745"/>
    </location>
</feature>
<dbReference type="AlphaFoldDB" id="A0A0G1A8U1"/>
<comment type="caution">
    <text evidence="3">The sequence shown here is derived from an EMBL/GenBank/DDBJ whole genome shotgun (WGS) entry which is preliminary data.</text>
</comment>
<dbReference type="InterPro" id="IPR019734">
    <property type="entry name" value="TPR_rpt"/>
</dbReference>
<dbReference type="Pfam" id="PF14559">
    <property type="entry name" value="TPR_19"/>
    <property type="match status" value="1"/>
</dbReference>
<reference evidence="3 4" key="1">
    <citation type="journal article" date="2015" name="Nature">
        <title>rRNA introns, odd ribosomes, and small enigmatic genomes across a large radiation of phyla.</title>
        <authorList>
            <person name="Brown C.T."/>
            <person name="Hug L.A."/>
            <person name="Thomas B.C."/>
            <person name="Sharon I."/>
            <person name="Castelle C.J."/>
            <person name="Singh A."/>
            <person name="Wilkins M.J."/>
            <person name="Williams K.H."/>
            <person name="Banfield J.F."/>
        </authorList>
    </citation>
    <scope>NUCLEOTIDE SEQUENCE [LARGE SCALE GENOMIC DNA]</scope>
</reference>
<feature type="transmembrane region" description="Helical" evidence="2">
    <location>
        <begin position="101"/>
        <end position="122"/>
    </location>
</feature>
<accession>A0A0G1A8U1</accession>
<dbReference type="SMART" id="SM00028">
    <property type="entry name" value="TPR"/>
    <property type="match status" value="4"/>
</dbReference>
<feature type="transmembrane region" description="Helical" evidence="2">
    <location>
        <begin position="72"/>
        <end position="89"/>
    </location>
</feature>
<feature type="repeat" description="TPR" evidence="1">
    <location>
        <begin position="607"/>
        <end position="640"/>
    </location>
</feature>